<keyword evidence="2" id="KW-1185">Reference proteome</keyword>
<dbReference type="EMBL" id="LUTY01001904">
    <property type="protein sequence ID" value="OAD21059.1"/>
    <property type="molecule type" value="Genomic_DNA"/>
</dbReference>
<gene>
    <name evidence="1" type="ORF">THIOM_003190</name>
</gene>
<evidence type="ECO:0000313" key="1">
    <source>
        <dbReference type="EMBL" id="OAD21059.1"/>
    </source>
</evidence>
<accession>A0A176RZE1</accession>
<dbReference type="Proteomes" id="UP000076962">
    <property type="component" value="Unassembled WGS sequence"/>
</dbReference>
<feature type="non-terminal residue" evidence="1">
    <location>
        <position position="40"/>
    </location>
</feature>
<organism evidence="1 2">
    <name type="scientific">Candidatus Thiomargarita nelsonii</name>
    <dbReference type="NCBI Taxonomy" id="1003181"/>
    <lineage>
        <taxon>Bacteria</taxon>
        <taxon>Pseudomonadati</taxon>
        <taxon>Pseudomonadota</taxon>
        <taxon>Gammaproteobacteria</taxon>
        <taxon>Thiotrichales</taxon>
        <taxon>Thiotrichaceae</taxon>
        <taxon>Thiomargarita</taxon>
    </lineage>
</organism>
<proteinExistence type="predicted"/>
<reference evidence="1 2" key="1">
    <citation type="submission" date="2016-05" db="EMBL/GenBank/DDBJ databases">
        <title>Single-cell genome of chain-forming Candidatus Thiomargarita nelsonii and comparison to other large sulfur-oxidizing bacteria.</title>
        <authorList>
            <person name="Winkel M."/>
            <person name="Salman V."/>
            <person name="Woyke T."/>
            <person name="Schulz-Vogt H."/>
            <person name="Richter M."/>
            <person name="Flood B."/>
            <person name="Bailey J."/>
            <person name="Amann R."/>
            <person name="Mussmann M."/>
        </authorList>
    </citation>
    <scope>NUCLEOTIDE SEQUENCE [LARGE SCALE GENOMIC DNA]</scope>
    <source>
        <strain evidence="1 2">THI036</strain>
    </source>
</reference>
<evidence type="ECO:0000313" key="2">
    <source>
        <dbReference type="Proteomes" id="UP000076962"/>
    </source>
</evidence>
<protein>
    <submittedName>
        <fullName evidence="1">Uncharacterized protein</fullName>
    </submittedName>
</protein>
<comment type="caution">
    <text evidence="1">The sequence shown here is derived from an EMBL/GenBank/DDBJ whole genome shotgun (WGS) entry which is preliminary data.</text>
</comment>
<name>A0A176RZE1_9GAMM</name>
<dbReference type="AlphaFoldDB" id="A0A176RZE1"/>
<sequence>MIKPLGSDTLNPLFVYDQKKHHELNKEAENMASLLLNSAA</sequence>